<evidence type="ECO:0000256" key="1">
    <source>
        <dbReference type="ARBA" id="ARBA00004141"/>
    </source>
</evidence>
<keyword evidence="3 6" id="KW-0812">Transmembrane</keyword>
<evidence type="ECO:0000259" key="7">
    <source>
        <dbReference type="PROSITE" id="PS50928"/>
    </source>
</evidence>
<evidence type="ECO:0000256" key="4">
    <source>
        <dbReference type="ARBA" id="ARBA00022989"/>
    </source>
</evidence>
<dbReference type="Pfam" id="PF00528">
    <property type="entry name" value="BPD_transp_1"/>
    <property type="match status" value="1"/>
</dbReference>
<evidence type="ECO:0000256" key="5">
    <source>
        <dbReference type="ARBA" id="ARBA00023136"/>
    </source>
</evidence>
<protein>
    <submittedName>
        <fullName evidence="8">ABC transporter permease</fullName>
    </submittedName>
</protein>
<proteinExistence type="inferred from homology"/>
<evidence type="ECO:0000256" key="2">
    <source>
        <dbReference type="ARBA" id="ARBA00022448"/>
    </source>
</evidence>
<dbReference type="CDD" id="cd06261">
    <property type="entry name" value="TM_PBP2"/>
    <property type="match status" value="1"/>
</dbReference>
<dbReference type="Proteomes" id="UP001451571">
    <property type="component" value="Chromosome"/>
</dbReference>
<keyword evidence="4 6" id="KW-1133">Transmembrane helix</keyword>
<dbReference type="Gene3D" id="1.10.3720.10">
    <property type="entry name" value="MetI-like"/>
    <property type="match status" value="1"/>
</dbReference>
<feature type="domain" description="ABC transmembrane type-1" evidence="7">
    <location>
        <begin position="15"/>
        <end position="194"/>
    </location>
</feature>
<dbReference type="InterPro" id="IPR051204">
    <property type="entry name" value="ABC_transp_perm/SBD"/>
</dbReference>
<dbReference type="InterPro" id="IPR035906">
    <property type="entry name" value="MetI-like_sf"/>
</dbReference>
<feature type="transmembrane region" description="Helical" evidence="6">
    <location>
        <begin position="148"/>
        <end position="168"/>
    </location>
</feature>
<comment type="similarity">
    <text evidence="6">Belongs to the binding-protein-dependent transport system permease family.</text>
</comment>
<evidence type="ECO:0000256" key="6">
    <source>
        <dbReference type="RuleBase" id="RU363032"/>
    </source>
</evidence>
<organism evidence="8 9">
    <name type="scientific">Kineothrix sedimenti</name>
    <dbReference type="NCBI Taxonomy" id="3123317"/>
    <lineage>
        <taxon>Bacteria</taxon>
        <taxon>Bacillati</taxon>
        <taxon>Bacillota</taxon>
        <taxon>Clostridia</taxon>
        <taxon>Lachnospirales</taxon>
        <taxon>Lachnospiraceae</taxon>
        <taxon>Kineothrix</taxon>
    </lineage>
</organism>
<dbReference type="InterPro" id="IPR000515">
    <property type="entry name" value="MetI-like"/>
</dbReference>
<keyword evidence="9" id="KW-1185">Reference proteome</keyword>
<feature type="transmembrane region" description="Helical" evidence="6">
    <location>
        <begin position="174"/>
        <end position="197"/>
    </location>
</feature>
<feature type="transmembrane region" description="Helical" evidence="6">
    <location>
        <begin position="12"/>
        <end position="40"/>
    </location>
</feature>
<comment type="subcellular location">
    <subcellularLocation>
        <location evidence="6">Cell membrane</location>
        <topology evidence="6">Multi-pass membrane protein</topology>
    </subcellularLocation>
    <subcellularLocation>
        <location evidence="1">Membrane</location>
        <topology evidence="1">Multi-pass membrane protein</topology>
    </subcellularLocation>
</comment>
<name>A0ABZ3EXN2_9FIRM</name>
<reference evidence="8 9" key="1">
    <citation type="submission" date="2024-02" db="EMBL/GenBank/DDBJ databases">
        <title>Bacterial strain from lacustrine sediment.</title>
        <authorList>
            <person name="Petit C."/>
            <person name="Fadhlaoui K."/>
        </authorList>
    </citation>
    <scope>NUCLEOTIDE SEQUENCE [LARGE SCALE GENOMIC DNA]</scope>
    <source>
        <strain evidence="8 9">IPX-CK</strain>
    </source>
</reference>
<dbReference type="PANTHER" id="PTHR30177">
    <property type="entry name" value="GLYCINE BETAINE/L-PROLINE TRANSPORT SYSTEM PERMEASE PROTEIN PROW"/>
    <property type="match status" value="1"/>
</dbReference>
<evidence type="ECO:0000313" key="8">
    <source>
        <dbReference type="EMBL" id="XAH74082.1"/>
    </source>
</evidence>
<dbReference type="RefSeq" id="WP_342757677.1">
    <property type="nucleotide sequence ID" value="NZ_CP146256.1"/>
</dbReference>
<accession>A0ABZ3EXN2</accession>
<feature type="transmembrane region" description="Helical" evidence="6">
    <location>
        <begin position="49"/>
        <end position="70"/>
    </location>
</feature>
<dbReference type="PROSITE" id="PS50928">
    <property type="entry name" value="ABC_TM1"/>
    <property type="match status" value="1"/>
</dbReference>
<dbReference type="PANTHER" id="PTHR30177:SF4">
    <property type="entry name" value="OSMOPROTECTANT IMPORT PERMEASE PROTEIN OSMW"/>
    <property type="match status" value="1"/>
</dbReference>
<feature type="transmembrane region" description="Helical" evidence="6">
    <location>
        <begin position="76"/>
        <end position="93"/>
    </location>
</feature>
<keyword evidence="2 6" id="KW-0813">Transport</keyword>
<sequence length="211" mass="22445">MSLWELYGNKLLIAVGVHLLYVFASVAIGFVVALTLGILLSRVPGIAKYALPIISVFQTIPGVVFIGILFLYMGMVPATAIIALAIYAVFPILKNTYAGLLSVDSSLLEAARGCGMSRIQSLFEVELPLAMPSIIGGLRMSTVYTVSWAVLASMIGLGGLGEFIYIGIATNNNSLILAGAIPAGIMAISLSFVIDFVKFRITRQGKEVNLK</sequence>
<dbReference type="SUPFAM" id="SSF161098">
    <property type="entry name" value="MetI-like"/>
    <property type="match status" value="1"/>
</dbReference>
<dbReference type="EMBL" id="CP146256">
    <property type="protein sequence ID" value="XAH74082.1"/>
    <property type="molecule type" value="Genomic_DNA"/>
</dbReference>
<evidence type="ECO:0000256" key="3">
    <source>
        <dbReference type="ARBA" id="ARBA00022692"/>
    </source>
</evidence>
<evidence type="ECO:0000313" key="9">
    <source>
        <dbReference type="Proteomes" id="UP001451571"/>
    </source>
</evidence>
<gene>
    <name evidence="8" type="ORF">V6984_21695</name>
</gene>
<keyword evidence="5 6" id="KW-0472">Membrane</keyword>